<dbReference type="Gene3D" id="3.90.79.10">
    <property type="entry name" value="Nucleoside Triphosphate Pyrophosphohydrolase"/>
    <property type="match status" value="1"/>
</dbReference>
<dbReference type="PANTHER" id="PTHR12629:SF0">
    <property type="entry name" value="DIPHOSPHOINOSITOL-POLYPHOSPHATE DIPHOSPHATASE"/>
    <property type="match status" value="1"/>
</dbReference>
<evidence type="ECO:0000259" key="5">
    <source>
        <dbReference type="PROSITE" id="PS51462"/>
    </source>
</evidence>
<gene>
    <name evidence="6" type="ORF">GO984_12970</name>
</gene>
<evidence type="ECO:0000256" key="1">
    <source>
        <dbReference type="ARBA" id="ARBA00001946"/>
    </source>
</evidence>
<dbReference type="InterPro" id="IPR047198">
    <property type="entry name" value="DDP-like_NUDIX"/>
</dbReference>
<organism evidence="6 7">
    <name type="scientific">Parasedimentitalea huanghaiensis</name>
    <dbReference type="NCBI Taxonomy" id="2682100"/>
    <lineage>
        <taxon>Bacteria</taxon>
        <taxon>Pseudomonadati</taxon>
        <taxon>Pseudomonadota</taxon>
        <taxon>Alphaproteobacteria</taxon>
        <taxon>Rhodobacterales</taxon>
        <taxon>Paracoccaceae</taxon>
        <taxon>Parasedimentitalea</taxon>
    </lineage>
</organism>
<dbReference type="Pfam" id="PF00293">
    <property type="entry name" value="NUDIX"/>
    <property type="match status" value="1"/>
</dbReference>
<dbReference type="SUPFAM" id="SSF55811">
    <property type="entry name" value="Nudix"/>
    <property type="match status" value="1"/>
</dbReference>
<dbReference type="Proteomes" id="UP000478892">
    <property type="component" value="Unassembled WGS sequence"/>
</dbReference>
<feature type="domain" description="Nudix hydrolase" evidence="5">
    <location>
        <begin position="18"/>
        <end position="149"/>
    </location>
</feature>
<dbReference type="GO" id="GO:0005737">
    <property type="term" value="C:cytoplasm"/>
    <property type="evidence" value="ECO:0007669"/>
    <property type="project" value="TreeGrafter"/>
</dbReference>
<sequence>MITQMSIAAKVPNEGAVLNQFAALCYRISKKGNPKILLVTSRGTGRWVLPKGWPINGCTPAGSAAQEAWEEAGVHGTAASECLGLYSYQKWRSRRVSQPIMVAVYPVKVSELAVEFPEQGQRVRKWFSPARAARKVQEPELARILSGFRPDVLRGSTHCP</sequence>
<evidence type="ECO:0000256" key="4">
    <source>
        <dbReference type="ARBA" id="ARBA00022842"/>
    </source>
</evidence>
<keyword evidence="3" id="KW-0378">Hydrolase</keyword>
<accession>A0A6L6WFW3</accession>
<dbReference type="CDD" id="cd04666">
    <property type="entry name" value="NUDIX_DIPP2_like_Nudt4"/>
    <property type="match status" value="1"/>
</dbReference>
<evidence type="ECO:0000313" key="7">
    <source>
        <dbReference type="Proteomes" id="UP000478892"/>
    </source>
</evidence>
<dbReference type="GO" id="GO:0016462">
    <property type="term" value="F:pyrophosphatase activity"/>
    <property type="evidence" value="ECO:0007669"/>
    <property type="project" value="InterPro"/>
</dbReference>
<keyword evidence="2" id="KW-0479">Metal-binding</keyword>
<dbReference type="GO" id="GO:0046872">
    <property type="term" value="F:metal ion binding"/>
    <property type="evidence" value="ECO:0007669"/>
    <property type="project" value="UniProtKB-KW"/>
</dbReference>
<dbReference type="PROSITE" id="PS51462">
    <property type="entry name" value="NUDIX"/>
    <property type="match status" value="1"/>
</dbReference>
<comment type="cofactor">
    <cofactor evidence="1">
        <name>Mg(2+)</name>
        <dbReference type="ChEBI" id="CHEBI:18420"/>
    </cofactor>
</comment>
<comment type="caution">
    <text evidence="6">The sequence shown here is derived from an EMBL/GenBank/DDBJ whole genome shotgun (WGS) entry which is preliminary data.</text>
</comment>
<dbReference type="AlphaFoldDB" id="A0A6L6WFW3"/>
<keyword evidence="4" id="KW-0460">Magnesium</keyword>
<evidence type="ECO:0000256" key="2">
    <source>
        <dbReference type="ARBA" id="ARBA00022723"/>
    </source>
</evidence>
<evidence type="ECO:0000256" key="3">
    <source>
        <dbReference type="ARBA" id="ARBA00022801"/>
    </source>
</evidence>
<reference evidence="6 7" key="1">
    <citation type="submission" date="2019-12" db="EMBL/GenBank/DDBJ databases">
        <authorList>
            <person name="Zhang Y.-J."/>
        </authorList>
    </citation>
    <scope>NUCLEOTIDE SEQUENCE [LARGE SCALE GENOMIC DNA]</scope>
    <source>
        <strain evidence="6 7">CY05</strain>
    </source>
</reference>
<dbReference type="PANTHER" id="PTHR12629">
    <property type="entry name" value="DIPHOSPHOINOSITOL POLYPHOSPHATE PHOSPHOHYDROLASE"/>
    <property type="match status" value="1"/>
</dbReference>
<evidence type="ECO:0000313" key="6">
    <source>
        <dbReference type="EMBL" id="MVO16723.1"/>
    </source>
</evidence>
<dbReference type="InterPro" id="IPR015797">
    <property type="entry name" value="NUDIX_hydrolase-like_dom_sf"/>
</dbReference>
<name>A0A6L6WFW3_9RHOB</name>
<dbReference type="EMBL" id="WQLV01000007">
    <property type="protein sequence ID" value="MVO16723.1"/>
    <property type="molecule type" value="Genomic_DNA"/>
</dbReference>
<proteinExistence type="predicted"/>
<dbReference type="InterPro" id="IPR000086">
    <property type="entry name" value="NUDIX_hydrolase_dom"/>
</dbReference>
<protein>
    <submittedName>
        <fullName evidence="6">NUDIX domain-containing protein</fullName>
    </submittedName>
</protein>
<dbReference type="RefSeq" id="WP_157022942.1">
    <property type="nucleotide sequence ID" value="NZ_WQLV01000007.1"/>
</dbReference>
<keyword evidence="7" id="KW-1185">Reference proteome</keyword>